<evidence type="ECO:0000313" key="20">
    <source>
        <dbReference type="EMBL" id="SHJ42322.1"/>
    </source>
</evidence>
<evidence type="ECO:0000256" key="9">
    <source>
        <dbReference type="ARBA" id="ARBA00022516"/>
    </source>
</evidence>
<evidence type="ECO:0000256" key="4">
    <source>
        <dbReference type="ARBA" id="ARBA00005189"/>
    </source>
</evidence>
<evidence type="ECO:0000313" key="21">
    <source>
        <dbReference type="Proteomes" id="UP000183952"/>
    </source>
</evidence>
<dbReference type="AlphaFoldDB" id="A0A1M6J6L6"/>
<dbReference type="GO" id="GO:0004605">
    <property type="term" value="F:phosphatidate cytidylyltransferase activity"/>
    <property type="evidence" value="ECO:0007669"/>
    <property type="project" value="UniProtKB-EC"/>
</dbReference>
<keyword evidence="12 18" id="KW-0548">Nucleotidyltransferase</keyword>
<feature type="transmembrane region" description="Helical" evidence="19">
    <location>
        <begin position="52"/>
        <end position="69"/>
    </location>
</feature>
<dbReference type="InterPro" id="IPR000374">
    <property type="entry name" value="PC_trans"/>
</dbReference>
<comment type="similarity">
    <text evidence="5 18">Belongs to the CDS family.</text>
</comment>
<keyword evidence="16" id="KW-0594">Phospholipid biosynthesis</keyword>
<dbReference type="EMBL" id="FRAD01000003">
    <property type="protein sequence ID" value="SHJ42322.1"/>
    <property type="molecule type" value="Genomic_DNA"/>
</dbReference>
<evidence type="ECO:0000256" key="15">
    <source>
        <dbReference type="ARBA" id="ARBA00023136"/>
    </source>
</evidence>
<dbReference type="UniPathway" id="UPA00557">
    <property type="reaction ID" value="UER00614"/>
</dbReference>
<evidence type="ECO:0000256" key="1">
    <source>
        <dbReference type="ARBA" id="ARBA00001698"/>
    </source>
</evidence>
<dbReference type="GO" id="GO:0016024">
    <property type="term" value="P:CDP-diacylglycerol biosynthetic process"/>
    <property type="evidence" value="ECO:0007669"/>
    <property type="project" value="UniProtKB-UniPathway"/>
</dbReference>
<feature type="transmembrane region" description="Helical" evidence="19">
    <location>
        <begin position="250"/>
        <end position="268"/>
    </location>
</feature>
<evidence type="ECO:0000256" key="10">
    <source>
        <dbReference type="ARBA" id="ARBA00022679"/>
    </source>
</evidence>
<name>A0A1M6J6L6_9CLOT</name>
<keyword evidence="17" id="KW-1208">Phospholipid metabolism</keyword>
<keyword evidence="8" id="KW-1003">Cell membrane</keyword>
<dbReference type="STRING" id="1121331.SAMN02745248_00064"/>
<feature type="transmembrane region" description="Helical" evidence="19">
    <location>
        <begin position="76"/>
        <end position="94"/>
    </location>
</feature>
<dbReference type="Pfam" id="PF01148">
    <property type="entry name" value="CTP_transf_1"/>
    <property type="match status" value="1"/>
</dbReference>
<evidence type="ECO:0000256" key="18">
    <source>
        <dbReference type="RuleBase" id="RU003938"/>
    </source>
</evidence>
<evidence type="ECO:0000256" key="11">
    <source>
        <dbReference type="ARBA" id="ARBA00022692"/>
    </source>
</evidence>
<keyword evidence="13 19" id="KW-1133">Transmembrane helix</keyword>
<keyword evidence="10 18" id="KW-0808">Transferase</keyword>
<evidence type="ECO:0000256" key="7">
    <source>
        <dbReference type="ARBA" id="ARBA00019373"/>
    </source>
</evidence>
<comment type="subcellular location">
    <subcellularLocation>
        <location evidence="2">Cell membrane</location>
        <topology evidence="2">Multi-pass membrane protein</topology>
    </subcellularLocation>
</comment>
<gene>
    <name evidence="20" type="ORF">SAMN02745248_00064</name>
</gene>
<feature type="transmembrane region" description="Helical" evidence="19">
    <location>
        <begin position="175"/>
        <end position="194"/>
    </location>
</feature>
<keyword evidence="9" id="KW-0444">Lipid biosynthesis</keyword>
<evidence type="ECO:0000256" key="17">
    <source>
        <dbReference type="ARBA" id="ARBA00023264"/>
    </source>
</evidence>
<evidence type="ECO:0000256" key="2">
    <source>
        <dbReference type="ARBA" id="ARBA00004651"/>
    </source>
</evidence>
<keyword evidence="15 19" id="KW-0472">Membrane</keyword>
<comment type="pathway">
    <text evidence="3 18">Phospholipid metabolism; CDP-diacylglycerol biosynthesis; CDP-diacylglycerol from sn-glycerol 3-phosphate: step 3/3.</text>
</comment>
<dbReference type="OrthoDB" id="9799199at2"/>
<feature type="transmembrane region" description="Helical" evidence="19">
    <location>
        <begin position="100"/>
        <end position="119"/>
    </location>
</feature>
<evidence type="ECO:0000256" key="19">
    <source>
        <dbReference type="SAM" id="Phobius"/>
    </source>
</evidence>
<organism evidence="20 21">
    <name type="scientific">Hathewaya proteolytica DSM 3090</name>
    <dbReference type="NCBI Taxonomy" id="1121331"/>
    <lineage>
        <taxon>Bacteria</taxon>
        <taxon>Bacillati</taxon>
        <taxon>Bacillota</taxon>
        <taxon>Clostridia</taxon>
        <taxon>Eubacteriales</taxon>
        <taxon>Clostridiaceae</taxon>
        <taxon>Hathewaya</taxon>
    </lineage>
</organism>
<dbReference type="GO" id="GO:0005886">
    <property type="term" value="C:plasma membrane"/>
    <property type="evidence" value="ECO:0007669"/>
    <property type="project" value="UniProtKB-SubCell"/>
</dbReference>
<comment type="pathway">
    <text evidence="4">Lipid metabolism.</text>
</comment>
<evidence type="ECO:0000256" key="6">
    <source>
        <dbReference type="ARBA" id="ARBA00012487"/>
    </source>
</evidence>
<evidence type="ECO:0000256" key="8">
    <source>
        <dbReference type="ARBA" id="ARBA00022475"/>
    </source>
</evidence>
<reference evidence="20 21" key="1">
    <citation type="submission" date="2016-11" db="EMBL/GenBank/DDBJ databases">
        <authorList>
            <person name="Jaros S."/>
            <person name="Januszkiewicz K."/>
            <person name="Wedrychowicz H."/>
        </authorList>
    </citation>
    <scope>NUCLEOTIDE SEQUENCE [LARGE SCALE GENOMIC DNA]</scope>
    <source>
        <strain evidence="20 21">DSM 3090</strain>
    </source>
</reference>
<evidence type="ECO:0000256" key="13">
    <source>
        <dbReference type="ARBA" id="ARBA00022989"/>
    </source>
</evidence>
<comment type="catalytic activity">
    <reaction evidence="1 18">
        <text>a 1,2-diacyl-sn-glycero-3-phosphate + CTP + H(+) = a CDP-1,2-diacyl-sn-glycerol + diphosphate</text>
        <dbReference type="Rhea" id="RHEA:16229"/>
        <dbReference type="ChEBI" id="CHEBI:15378"/>
        <dbReference type="ChEBI" id="CHEBI:33019"/>
        <dbReference type="ChEBI" id="CHEBI:37563"/>
        <dbReference type="ChEBI" id="CHEBI:58332"/>
        <dbReference type="ChEBI" id="CHEBI:58608"/>
        <dbReference type="EC" id="2.7.7.41"/>
    </reaction>
</comment>
<evidence type="ECO:0000256" key="12">
    <source>
        <dbReference type="ARBA" id="ARBA00022695"/>
    </source>
</evidence>
<protein>
    <recommendedName>
        <fullName evidence="7 18">Phosphatidate cytidylyltransferase</fullName>
        <ecNumber evidence="6 18">2.7.7.41</ecNumber>
    </recommendedName>
</protein>
<dbReference type="EC" id="2.7.7.41" evidence="6 18"/>
<dbReference type="PROSITE" id="PS01315">
    <property type="entry name" value="CDS"/>
    <property type="match status" value="1"/>
</dbReference>
<feature type="transmembrane region" description="Helical" evidence="19">
    <location>
        <begin position="6"/>
        <end position="23"/>
    </location>
</feature>
<proteinExistence type="inferred from homology"/>
<dbReference type="PANTHER" id="PTHR46382">
    <property type="entry name" value="PHOSPHATIDATE CYTIDYLYLTRANSFERASE"/>
    <property type="match status" value="1"/>
</dbReference>
<keyword evidence="21" id="KW-1185">Reference proteome</keyword>
<evidence type="ECO:0000256" key="3">
    <source>
        <dbReference type="ARBA" id="ARBA00005119"/>
    </source>
</evidence>
<dbReference type="PANTHER" id="PTHR46382:SF1">
    <property type="entry name" value="PHOSPHATIDATE CYTIDYLYLTRANSFERASE"/>
    <property type="match status" value="1"/>
</dbReference>
<feature type="transmembrane region" description="Helical" evidence="19">
    <location>
        <begin position="206"/>
        <end position="230"/>
    </location>
</feature>
<sequence length="270" mass="30764">MNSKFARYLGAICLIPVIIFLFIGGNYLKYFLMVLSLIGLRELYAVLHEKDYHVFSYVGFIFTIIYYISMGYKTEFTLFLIIIMMVVCLAVPVFDLKRNFVEASLTIFGFLYVPLMFSLISKIEMFQNGRFLVWLVLLCSWGNDTFGYYVGKTFKTFFKKHQLCPNVSPNKSIEGAVGGVLGSTLFCSLFGLYLNSININIAIYHFVIIGFAGAFFAIIGDLCASIIKRYLKIKDYSNLIPGHGGILDRFDSTLFVAVAVFFYFNLFLNL</sequence>
<evidence type="ECO:0000256" key="16">
    <source>
        <dbReference type="ARBA" id="ARBA00023209"/>
    </source>
</evidence>
<dbReference type="Proteomes" id="UP000183952">
    <property type="component" value="Unassembled WGS sequence"/>
</dbReference>
<dbReference type="RefSeq" id="WP_072901040.1">
    <property type="nucleotide sequence ID" value="NZ_FRAD01000003.1"/>
</dbReference>
<keyword evidence="11 18" id="KW-0812">Transmembrane</keyword>
<feature type="transmembrane region" description="Helical" evidence="19">
    <location>
        <begin position="131"/>
        <end position="150"/>
    </location>
</feature>
<evidence type="ECO:0000256" key="5">
    <source>
        <dbReference type="ARBA" id="ARBA00010185"/>
    </source>
</evidence>
<evidence type="ECO:0000256" key="14">
    <source>
        <dbReference type="ARBA" id="ARBA00023098"/>
    </source>
</evidence>
<accession>A0A1M6J6L6</accession>
<keyword evidence="14" id="KW-0443">Lipid metabolism</keyword>